<feature type="region of interest" description="Disordered" evidence="1">
    <location>
        <begin position="1"/>
        <end position="25"/>
    </location>
</feature>
<dbReference type="EMBL" id="JAQIZT010000014">
    <property type="protein sequence ID" value="KAJ6973145.1"/>
    <property type="molecule type" value="Genomic_DNA"/>
</dbReference>
<evidence type="ECO:0000313" key="2">
    <source>
        <dbReference type="EMBL" id="KAJ6973145.1"/>
    </source>
</evidence>
<accession>A0AAD6Q0C7</accession>
<protein>
    <submittedName>
        <fullName evidence="2">Uncharacterized protein</fullName>
    </submittedName>
</protein>
<evidence type="ECO:0000313" key="3">
    <source>
        <dbReference type="Proteomes" id="UP001164929"/>
    </source>
</evidence>
<name>A0AAD6Q0C7_9ROSI</name>
<gene>
    <name evidence="2" type="ORF">NC653_033467</name>
</gene>
<reference evidence="2" key="1">
    <citation type="journal article" date="2023" name="Mol. Ecol. Resour.">
        <title>Chromosome-level genome assembly of a triploid poplar Populus alba 'Berolinensis'.</title>
        <authorList>
            <person name="Chen S."/>
            <person name="Yu Y."/>
            <person name="Wang X."/>
            <person name="Wang S."/>
            <person name="Zhang T."/>
            <person name="Zhou Y."/>
            <person name="He R."/>
            <person name="Meng N."/>
            <person name="Wang Y."/>
            <person name="Liu W."/>
            <person name="Liu Z."/>
            <person name="Liu J."/>
            <person name="Guo Q."/>
            <person name="Huang H."/>
            <person name="Sederoff R.R."/>
            <person name="Wang G."/>
            <person name="Qu G."/>
            <person name="Chen S."/>
        </authorList>
    </citation>
    <scope>NUCLEOTIDE SEQUENCE</scope>
    <source>
        <strain evidence="2">SC-2020</strain>
    </source>
</reference>
<sequence>MPTETTLSGNAKDKDVCQQQEQELNVDPTQSARGISIYSTDASCYSTWTLMVLMMVLSV</sequence>
<dbReference type="AlphaFoldDB" id="A0AAD6Q0C7"/>
<keyword evidence="3" id="KW-1185">Reference proteome</keyword>
<organism evidence="2 3">
    <name type="scientific">Populus alba x Populus x berolinensis</name>
    <dbReference type="NCBI Taxonomy" id="444605"/>
    <lineage>
        <taxon>Eukaryota</taxon>
        <taxon>Viridiplantae</taxon>
        <taxon>Streptophyta</taxon>
        <taxon>Embryophyta</taxon>
        <taxon>Tracheophyta</taxon>
        <taxon>Spermatophyta</taxon>
        <taxon>Magnoliopsida</taxon>
        <taxon>eudicotyledons</taxon>
        <taxon>Gunneridae</taxon>
        <taxon>Pentapetalae</taxon>
        <taxon>rosids</taxon>
        <taxon>fabids</taxon>
        <taxon>Malpighiales</taxon>
        <taxon>Salicaceae</taxon>
        <taxon>Saliceae</taxon>
        <taxon>Populus</taxon>
    </lineage>
</organism>
<evidence type="ECO:0000256" key="1">
    <source>
        <dbReference type="SAM" id="MobiDB-lite"/>
    </source>
</evidence>
<proteinExistence type="predicted"/>
<dbReference type="Proteomes" id="UP001164929">
    <property type="component" value="Chromosome 14"/>
</dbReference>
<comment type="caution">
    <text evidence="2">The sequence shown here is derived from an EMBL/GenBank/DDBJ whole genome shotgun (WGS) entry which is preliminary data.</text>
</comment>